<protein>
    <submittedName>
        <fullName evidence="1">Uncharacterized protein</fullName>
    </submittedName>
</protein>
<gene>
    <name evidence="1" type="ORF">MES5069_360170</name>
</gene>
<evidence type="ECO:0000313" key="1">
    <source>
        <dbReference type="EMBL" id="CAH2403130.1"/>
    </source>
</evidence>
<keyword evidence="2" id="KW-1185">Reference proteome</keyword>
<accession>A0ABM9E3D9</accession>
<dbReference type="Proteomes" id="UP001153050">
    <property type="component" value="Unassembled WGS sequence"/>
</dbReference>
<evidence type="ECO:0000313" key="2">
    <source>
        <dbReference type="Proteomes" id="UP001153050"/>
    </source>
</evidence>
<comment type="caution">
    <text evidence="1">The sequence shown here is derived from an EMBL/GenBank/DDBJ whole genome shotgun (WGS) entry which is preliminary data.</text>
</comment>
<reference evidence="1 2" key="1">
    <citation type="submission" date="2022-03" db="EMBL/GenBank/DDBJ databases">
        <authorList>
            <person name="Brunel B."/>
        </authorList>
    </citation>
    <scope>NUCLEOTIDE SEQUENCE [LARGE SCALE GENOMIC DNA]</scope>
    <source>
        <strain evidence="1">STM5069sample</strain>
    </source>
</reference>
<sequence length="96" mass="10376">MLWFMPLILGLGQLDLRRAHDAVSPFSGADPQPIAWRLLFGEITAFEVMPGPRAMKFTAAAAAHDDLVLALSLAVFGTRLSQVSRKTQLRSSGNPG</sequence>
<proteinExistence type="predicted"/>
<name>A0ABM9E3D9_9HYPH</name>
<organism evidence="1 2">
    <name type="scientific">Mesorhizobium escarrei</name>
    <dbReference type="NCBI Taxonomy" id="666018"/>
    <lineage>
        <taxon>Bacteria</taxon>
        <taxon>Pseudomonadati</taxon>
        <taxon>Pseudomonadota</taxon>
        <taxon>Alphaproteobacteria</taxon>
        <taxon>Hyphomicrobiales</taxon>
        <taxon>Phyllobacteriaceae</taxon>
        <taxon>Mesorhizobium</taxon>
    </lineage>
</organism>
<dbReference type="EMBL" id="CAKXZT010000131">
    <property type="protein sequence ID" value="CAH2403130.1"/>
    <property type="molecule type" value="Genomic_DNA"/>
</dbReference>